<organism evidence="5 6">
    <name type="scientific">Mycetocola reblochoni REB411</name>
    <dbReference type="NCBI Taxonomy" id="1255698"/>
    <lineage>
        <taxon>Bacteria</taxon>
        <taxon>Bacillati</taxon>
        <taxon>Actinomycetota</taxon>
        <taxon>Actinomycetes</taxon>
        <taxon>Micrococcales</taxon>
        <taxon>Microbacteriaceae</taxon>
        <taxon>Mycetocola</taxon>
    </lineage>
</organism>
<evidence type="ECO:0000259" key="3">
    <source>
        <dbReference type="Pfam" id="PF01408"/>
    </source>
</evidence>
<dbReference type="InterPro" id="IPR055170">
    <property type="entry name" value="GFO_IDH_MocA-like_dom"/>
</dbReference>
<dbReference type="InterPro" id="IPR036291">
    <property type="entry name" value="NAD(P)-bd_dom_sf"/>
</dbReference>
<dbReference type="AlphaFoldDB" id="A0A1R4JX71"/>
<name>A0A1R4JX71_9MICO</name>
<accession>A0A1R4JX71</accession>
<feature type="domain" description="GFO/IDH/MocA-like oxidoreductase" evidence="4">
    <location>
        <begin position="131"/>
        <end position="264"/>
    </location>
</feature>
<keyword evidence="2" id="KW-0520">NAD</keyword>
<keyword evidence="6" id="KW-1185">Reference proteome</keyword>
<evidence type="ECO:0000259" key="4">
    <source>
        <dbReference type="Pfam" id="PF22725"/>
    </source>
</evidence>
<sequence length="365" mass="37255">MSPVGVGIIGAGVISATYLENLTSFAGVEVRRIADLDVDRAAERAAEFGVAASGTVDELLADDSVDIVVNLTIPAVHAEVATRIVDAGKHVWGEKPLALDVASGRALLDHAGSLGRRVASAPDTLLGAGLQTAARTIASGAIGTPLAATAVFQVPGPDAWHPNPDFLFARGAGPLFDMGPYYLSALVTNLGPVAEVTAAGGAARRERVIGSGPRAGETFPVEVPTTVQALLRFRSGASAQLTLSFDTHRARAGVLEIIGSAGTLVLPDPNGFDGASTLFDADNPEGREIPAEGHTASRGTGVAELAEAIAEGRPERASGALALHVLEVMESIESAIASGETVHIVSTVEVAPPLAADWDPARVLA</sequence>
<evidence type="ECO:0000313" key="5">
    <source>
        <dbReference type="EMBL" id="SJN36569.1"/>
    </source>
</evidence>
<dbReference type="Proteomes" id="UP000196778">
    <property type="component" value="Unassembled WGS sequence"/>
</dbReference>
<protein>
    <submittedName>
        <fullName evidence="5">NADH-dependent dehydrogenase</fullName>
    </submittedName>
</protein>
<reference evidence="6" key="1">
    <citation type="submission" date="2017-02" db="EMBL/GenBank/DDBJ databases">
        <authorList>
            <person name="Dridi B."/>
        </authorList>
    </citation>
    <scope>NUCLEOTIDE SEQUENCE [LARGE SCALE GENOMIC DNA]</scope>
    <source>
        <strain evidence="6">EB411</strain>
    </source>
</reference>
<dbReference type="PANTHER" id="PTHR43818:SF11">
    <property type="entry name" value="BCDNA.GH03377"/>
    <property type="match status" value="1"/>
</dbReference>
<keyword evidence="1" id="KW-0560">Oxidoreductase</keyword>
<dbReference type="EMBL" id="FUKR01000056">
    <property type="protein sequence ID" value="SJN36569.1"/>
    <property type="molecule type" value="Genomic_DNA"/>
</dbReference>
<dbReference type="OrthoDB" id="9776544at2"/>
<dbReference type="InterPro" id="IPR050463">
    <property type="entry name" value="Gfo/Idh/MocA_oxidrdct_glycsds"/>
</dbReference>
<dbReference type="GO" id="GO:0016491">
    <property type="term" value="F:oxidoreductase activity"/>
    <property type="evidence" value="ECO:0007669"/>
    <property type="project" value="UniProtKB-KW"/>
</dbReference>
<evidence type="ECO:0000256" key="2">
    <source>
        <dbReference type="ARBA" id="ARBA00023027"/>
    </source>
</evidence>
<gene>
    <name evidence="5" type="ORF">FM119_09985</name>
</gene>
<dbReference type="Pfam" id="PF22725">
    <property type="entry name" value="GFO_IDH_MocA_C3"/>
    <property type="match status" value="1"/>
</dbReference>
<dbReference type="Gene3D" id="3.40.50.720">
    <property type="entry name" value="NAD(P)-binding Rossmann-like Domain"/>
    <property type="match status" value="1"/>
</dbReference>
<dbReference type="Pfam" id="PF01408">
    <property type="entry name" value="GFO_IDH_MocA"/>
    <property type="match status" value="1"/>
</dbReference>
<feature type="domain" description="Gfo/Idh/MocA-like oxidoreductase N-terminal" evidence="3">
    <location>
        <begin position="5"/>
        <end position="119"/>
    </location>
</feature>
<dbReference type="RefSeq" id="WP_087137681.1">
    <property type="nucleotide sequence ID" value="NZ_FUKR01000056.1"/>
</dbReference>
<evidence type="ECO:0000256" key="1">
    <source>
        <dbReference type="ARBA" id="ARBA00023002"/>
    </source>
</evidence>
<dbReference type="SUPFAM" id="SSF55347">
    <property type="entry name" value="Glyceraldehyde-3-phosphate dehydrogenase-like, C-terminal domain"/>
    <property type="match status" value="1"/>
</dbReference>
<dbReference type="Gene3D" id="3.30.360.10">
    <property type="entry name" value="Dihydrodipicolinate Reductase, domain 2"/>
    <property type="match status" value="1"/>
</dbReference>
<proteinExistence type="predicted"/>
<dbReference type="GO" id="GO:0000166">
    <property type="term" value="F:nucleotide binding"/>
    <property type="evidence" value="ECO:0007669"/>
    <property type="project" value="InterPro"/>
</dbReference>
<dbReference type="SUPFAM" id="SSF51735">
    <property type="entry name" value="NAD(P)-binding Rossmann-fold domains"/>
    <property type="match status" value="1"/>
</dbReference>
<dbReference type="PANTHER" id="PTHR43818">
    <property type="entry name" value="BCDNA.GH03377"/>
    <property type="match status" value="1"/>
</dbReference>
<evidence type="ECO:0000313" key="6">
    <source>
        <dbReference type="Proteomes" id="UP000196778"/>
    </source>
</evidence>
<dbReference type="InterPro" id="IPR000683">
    <property type="entry name" value="Gfo/Idh/MocA-like_OxRdtase_N"/>
</dbReference>